<dbReference type="Proteomes" id="UP000276776">
    <property type="component" value="Unassembled WGS sequence"/>
</dbReference>
<evidence type="ECO:0000313" key="2">
    <source>
        <dbReference type="EMBL" id="VDN05653.1"/>
    </source>
</evidence>
<dbReference type="EMBL" id="UYYF01004588">
    <property type="protein sequence ID" value="VDN05653.1"/>
    <property type="molecule type" value="Genomic_DNA"/>
</dbReference>
<dbReference type="STRING" id="103827.A0A0N5D565"/>
<reference evidence="4" key="1">
    <citation type="submission" date="2017-02" db="UniProtKB">
        <authorList>
            <consortium name="WormBaseParasite"/>
        </authorList>
    </citation>
    <scope>IDENTIFICATION</scope>
</reference>
<evidence type="ECO:0000256" key="1">
    <source>
        <dbReference type="SAM" id="MobiDB-lite"/>
    </source>
</evidence>
<accession>A0A0N5D565</accession>
<sequence length="252" mass="28567">MVLQLQFEVYRTVKNEIIKDPRNSPFIPAAVEIQEGYEYLHGYLTLYPGSSLGINIKAFNYKVYVVSTDNGFTSLGVRTFMIGDAILAVDGQAQTTCSAVSQAIMGALNQKRYVTTVIERPKTMVAAYIVQGVISAERTNLIDPKMPEDVIAICNEEVERVKKSSPKHLKKEVFIGMNPINPALLKKVHRQHSNQQALEQRHESQIRQFQQQQTTDSRWEFRRTSSALRAGIQSIRSTLKSIGNRQHQEEDK</sequence>
<dbReference type="AlphaFoldDB" id="A0A0N5D565"/>
<dbReference type="PANTHER" id="PTHR31327:SF7">
    <property type="entry name" value="PDZ DOMAIN-CONTAINING PROTEIN"/>
    <property type="match status" value="1"/>
</dbReference>
<keyword evidence="3" id="KW-1185">Reference proteome</keyword>
<reference evidence="2 3" key="2">
    <citation type="submission" date="2018-11" db="EMBL/GenBank/DDBJ databases">
        <authorList>
            <consortium name="Pathogen Informatics"/>
        </authorList>
    </citation>
    <scope>NUCLEOTIDE SEQUENCE [LARGE SCALE GENOMIC DNA]</scope>
</reference>
<evidence type="ECO:0000313" key="4">
    <source>
        <dbReference type="WBParaSite" id="TCLT_0000813801-mRNA-1"/>
    </source>
</evidence>
<dbReference type="PANTHER" id="PTHR31327">
    <property type="entry name" value="SPERM MEIOSIS PDZ DOMAIN CONTAINING PROTEINS-RELATED"/>
    <property type="match status" value="1"/>
</dbReference>
<dbReference type="SUPFAM" id="SSF50156">
    <property type="entry name" value="PDZ domain-like"/>
    <property type="match status" value="1"/>
</dbReference>
<dbReference type="WBParaSite" id="TCLT_0000813801-mRNA-1">
    <property type="protein sequence ID" value="TCLT_0000813801-mRNA-1"/>
    <property type="gene ID" value="TCLT_0000813801"/>
</dbReference>
<name>A0A0N5D565_THECL</name>
<dbReference type="OrthoDB" id="5875756at2759"/>
<feature type="region of interest" description="Disordered" evidence="1">
    <location>
        <begin position="191"/>
        <end position="219"/>
    </location>
</feature>
<proteinExistence type="predicted"/>
<protein>
    <submittedName>
        <fullName evidence="4">PDZ domain-containing protein</fullName>
    </submittedName>
</protein>
<gene>
    <name evidence="2" type="ORF">TCLT_LOCUS8127</name>
</gene>
<dbReference type="InterPro" id="IPR036034">
    <property type="entry name" value="PDZ_sf"/>
</dbReference>
<evidence type="ECO:0000313" key="3">
    <source>
        <dbReference type="Proteomes" id="UP000276776"/>
    </source>
</evidence>
<dbReference type="InterPro" id="IPR040264">
    <property type="entry name" value="T15H9.4-like"/>
</dbReference>
<organism evidence="4">
    <name type="scientific">Thelazia callipaeda</name>
    <name type="common">Oriental eyeworm</name>
    <name type="synonym">Parasitic nematode</name>
    <dbReference type="NCBI Taxonomy" id="103827"/>
    <lineage>
        <taxon>Eukaryota</taxon>
        <taxon>Metazoa</taxon>
        <taxon>Ecdysozoa</taxon>
        <taxon>Nematoda</taxon>
        <taxon>Chromadorea</taxon>
        <taxon>Rhabditida</taxon>
        <taxon>Spirurina</taxon>
        <taxon>Spiruromorpha</taxon>
        <taxon>Thelazioidea</taxon>
        <taxon>Thelaziidae</taxon>
        <taxon>Thelazia</taxon>
    </lineage>
</organism>